<gene>
    <name evidence="3" type="ORF">HAX54_020101</name>
</gene>
<reference evidence="3 4" key="1">
    <citation type="journal article" date="2021" name="BMC Genomics">
        <title>Datura genome reveals duplications of psychoactive alkaloid biosynthetic genes and high mutation rate following tissue culture.</title>
        <authorList>
            <person name="Rajewski A."/>
            <person name="Carter-House D."/>
            <person name="Stajich J."/>
            <person name="Litt A."/>
        </authorList>
    </citation>
    <scope>NUCLEOTIDE SEQUENCE [LARGE SCALE GENOMIC DNA]</scope>
    <source>
        <strain evidence="3">AR-01</strain>
    </source>
</reference>
<proteinExistence type="predicted"/>
<name>A0ABS8Y770_DATST</name>
<comment type="caution">
    <text evidence="3">The sequence shown here is derived from an EMBL/GenBank/DDBJ whole genome shotgun (WGS) entry which is preliminary data.</text>
</comment>
<feature type="chain" id="PRO_5047410004" evidence="2">
    <location>
        <begin position="23"/>
        <end position="122"/>
    </location>
</feature>
<dbReference type="Proteomes" id="UP000823775">
    <property type="component" value="Unassembled WGS sequence"/>
</dbReference>
<protein>
    <submittedName>
        <fullName evidence="3">Uncharacterized protein</fullName>
    </submittedName>
</protein>
<evidence type="ECO:0000256" key="1">
    <source>
        <dbReference type="SAM" id="MobiDB-lite"/>
    </source>
</evidence>
<organism evidence="3 4">
    <name type="scientific">Datura stramonium</name>
    <name type="common">Jimsonweed</name>
    <name type="synonym">Common thornapple</name>
    <dbReference type="NCBI Taxonomy" id="4076"/>
    <lineage>
        <taxon>Eukaryota</taxon>
        <taxon>Viridiplantae</taxon>
        <taxon>Streptophyta</taxon>
        <taxon>Embryophyta</taxon>
        <taxon>Tracheophyta</taxon>
        <taxon>Spermatophyta</taxon>
        <taxon>Magnoliopsida</taxon>
        <taxon>eudicotyledons</taxon>
        <taxon>Gunneridae</taxon>
        <taxon>Pentapetalae</taxon>
        <taxon>asterids</taxon>
        <taxon>lamiids</taxon>
        <taxon>Solanales</taxon>
        <taxon>Solanaceae</taxon>
        <taxon>Solanoideae</taxon>
        <taxon>Datureae</taxon>
        <taxon>Datura</taxon>
    </lineage>
</organism>
<keyword evidence="2" id="KW-0732">Signal</keyword>
<accession>A0ABS8Y770</accession>
<evidence type="ECO:0000313" key="4">
    <source>
        <dbReference type="Proteomes" id="UP000823775"/>
    </source>
</evidence>
<feature type="signal peptide" evidence="2">
    <location>
        <begin position="1"/>
        <end position="22"/>
    </location>
</feature>
<keyword evidence="4" id="KW-1185">Reference proteome</keyword>
<evidence type="ECO:0000313" key="3">
    <source>
        <dbReference type="EMBL" id="MCE5166470.1"/>
    </source>
</evidence>
<evidence type="ECO:0000256" key="2">
    <source>
        <dbReference type="SAM" id="SignalP"/>
    </source>
</evidence>
<feature type="region of interest" description="Disordered" evidence="1">
    <location>
        <begin position="56"/>
        <end position="77"/>
    </location>
</feature>
<dbReference type="EMBL" id="JACEIK010024303">
    <property type="protein sequence ID" value="MCE5166470.1"/>
    <property type="molecule type" value="Genomic_DNA"/>
</dbReference>
<sequence length="122" mass="13925">MKSNTWRLWPLASTLWLLGTLSKNDIRGESEGTKGEDREEANNNLSWAIRVEMEKEETLEDGEINSNQTEEVKEGEECQIKDPNNIAIVVATYHISVDPLTNDIACNSDTECKDRLEKEDRK</sequence>